<dbReference type="InterPro" id="IPR051633">
    <property type="entry name" value="AceTr"/>
</dbReference>
<organism evidence="7 8">
    <name type="scientific">Candida viswanathii</name>
    <dbReference type="NCBI Taxonomy" id="5486"/>
    <lineage>
        <taxon>Eukaryota</taxon>
        <taxon>Fungi</taxon>
        <taxon>Dikarya</taxon>
        <taxon>Ascomycota</taxon>
        <taxon>Saccharomycotina</taxon>
        <taxon>Pichiomycetes</taxon>
        <taxon>Debaryomycetaceae</taxon>
        <taxon>Candida/Lodderomyces clade</taxon>
        <taxon>Candida</taxon>
    </lineage>
</organism>
<feature type="transmembrane region" description="Helical" evidence="6">
    <location>
        <begin position="89"/>
        <end position="113"/>
    </location>
</feature>
<sequence length="256" mass="27945">MSSSLRSSQSMHSKTNTDDDIQAISFAGEGDEYVVLGGKKYYRHELMRAFVGNLNPGVAPYPEYNFGNASAIGLASFAMTTLSLDCTHINAGVGLFIFYGGLVEFLAGIWEFFNANTFAYVVFCSFGSFWICLGTMSVPSFGILAAYEDDPSMRGSAIGFFFIAWGVFTFMMLIITVKATVPFIGLFASLDAAFFVLAAAYITDSRGSFRGGGVLCVISACCGWYGMFAGVADRFNSYFTVEPLQVPVYEKRVWNI</sequence>
<evidence type="ECO:0000313" key="7">
    <source>
        <dbReference type="EMBL" id="RCK57732.1"/>
    </source>
</evidence>
<evidence type="ECO:0000313" key="8">
    <source>
        <dbReference type="Proteomes" id="UP000253472"/>
    </source>
</evidence>
<comment type="caution">
    <text evidence="7">The sequence shown here is derived from an EMBL/GenBank/DDBJ whole genome shotgun (WGS) entry which is preliminary data.</text>
</comment>
<feature type="transmembrane region" description="Helical" evidence="6">
    <location>
        <begin position="119"/>
        <end position="145"/>
    </location>
</feature>
<name>A0A367XY67_9ASCO</name>
<feature type="transmembrane region" description="Helical" evidence="6">
    <location>
        <begin position="214"/>
        <end position="232"/>
    </location>
</feature>
<keyword evidence="3 6" id="KW-0812">Transmembrane</keyword>
<keyword evidence="4 6" id="KW-1133">Transmembrane helix</keyword>
<evidence type="ECO:0000256" key="4">
    <source>
        <dbReference type="ARBA" id="ARBA00022989"/>
    </source>
</evidence>
<dbReference type="EMBL" id="QLNQ01000028">
    <property type="protein sequence ID" value="RCK57732.1"/>
    <property type="molecule type" value="Genomic_DNA"/>
</dbReference>
<evidence type="ECO:0000256" key="6">
    <source>
        <dbReference type="SAM" id="Phobius"/>
    </source>
</evidence>
<dbReference type="AlphaFoldDB" id="A0A367XY67"/>
<accession>A0A367XY67</accession>
<protein>
    <submittedName>
        <fullName evidence="7">Ammonia transport outward protein 2</fullName>
    </submittedName>
</protein>
<evidence type="ECO:0000256" key="3">
    <source>
        <dbReference type="ARBA" id="ARBA00022692"/>
    </source>
</evidence>
<dbReference type="GO" id="GO:0005886">
    <property type="term" value="C:plasma membrane"/>
    <property type="evidence" value="ECO:0007669"/>
    <property type="project" value="TreeGrafter"/>
</dbReference>
<evidence type="ECO:0000256" key="1">
    <source>
        <dbReference type="ARBA" id="ARBA00004141"/>
    </source>
</evidence>
<dbReference type="NCBIfam" id="NF038013">
    <property type="entry name" value="AceTr_1"/>
    <property type="match status" value="1"/>
</dbReference>
<evidence type="ECO:0000256" key="2">
    <source>
        <dbReference type="ARBA" id="ARBA00005587"/>
    </source>
</evidence>
<gene>
    <name evidence="7" type="primary">ATO2_10</name>
    <name evidence="7" type="ORF">Cantr_06821</name>
</gene>
<proteinExistence type="inferred from homology"/>
<dbReference type="OrthoDB" id="3648309at2759"/>
<dbReference type="PANTHER" id="PTHR31123">
    <property type="entry name" value="ACCUMULATION OF DYADS PROTEIN 2-RELATED"/>
    <property type="match status" value="1"/>
</dbReference>
<keyword evidence="5 6" id="KW-0472">Membrane</keyword>
<dbReference type="InterPro" id="IPR000791">
    <property type="entry name" value="Gpr1/Fun34/SatP-like"/>
</dbReference>
<evidence type="ECO:0000256" key="5">
    <source>
        <dbReference type="ARBA" id="ARBA00023136"/>
    </source>
</evidence>
<feature type="transmembrane region" description="Helical" evidence="6">
    <location>
        <begin position="157"/>
        <end position="177"/>
    </location>
</feature>
<dbReference type="Proteomes" id="UP000253472">
    <property type="component" value="Unassembled WGS sequence"/>
</dbReference>
<dbReference type="GO" id="GO:0015123">
    <property type="term" value="F:acetate transmembrane transporter activity"/>
    <property type="evidence" value="ECO:0007669"/>
    <property type="project" value="TreeGrafter"/>
</dbReference>
<comment type="subcellular location">
    <subcellularLocation>
        <location evidence="1">Membrane</location>
        <topology evidence="1">Multi-pass membrane protein</topology>
    </subcellularLocation>
</comment>
<reference evidence="7 8" key="1">
    <citation type="submission" date="2018-06" db="EMBL/GenBank/DDBJ databases">
        <title>Whole genome sequencing of Candida tropicalis (genome annotated by CSBL at Korea University).</title>
        <authorList>
            <person name="Ahn J."/>
        </authorList>
    </citation>
    <scope>NUCLEOTIDE SEQUENCE [LARGE SCALE GENOMIC DNA]</scope>
    <source>
        <strain evidence="7 8">ATCC 20962</strain>
    </source>
</reference>
<dbReference type="STRING" id="5486.A0A367XY67"/>
<dbReference type="Pfam" id="PF01184">
    <property type="entry name" value="Gpr1_Fun34_YaaH"/>
    <property type="match status" value="1"/>
</dbReference>
<keyword evidence="8" id="KW-1185">Reference proteome</keyword>
<feature type="transmembrane region" description="Helical" evidence="6">
    <location>
        <begin position="183"/>
        <end position="202"/>
    </location>
</feature>
<dbReference type="PANTHER" id="PTHR31123:SF1">
    <property type="entry name" value="ACCUMULATION OF DYADS PROTEIN 2-RELATED"/>
    <property type="match status" value="1"/>
</dbReference>
<comment type="similarity">
    <text evidence="2">Belongs to the acetate uptake transporter (AceTr) (TC 2.A.96) family.</text>
</comment>